<gene>
    <name evidence="3" type="ORF">A3F83_04985</name>
</gene>
<dbReference type="InterPro" id="IPR011990">
    <property type="entry name" value="TPR-like_helical_dom_sf"/>
</dbReference>
<evidence type="ECO:0000256" key="1">
    <source>
        <dbReference type="PROSITE-ProRule" id="PRU00339"/>
    </source>
</evidence>
<feature type="chain" id="PRO_5009522755" evidence="2">
    <location>
        <begin position="27"/>
        <end position="173"/>
    </location>
</feature>
<dbReference type="AlphaFoldDB" id="A0A1F5Z169"/>
<dbReference type="Pfam" id="PF13432">
    <property type="entry name" value="TPR_16"/>
    <property type="match status" value="1"/>
</dbReference>
<dbReference type="Proteomes" id="UP000179129">
    <property type="component" value="Unassembled WGS sequence"/>
</dbReference>
<dbReference type="InterPro" id="IPR019734">
    <property type="entry name" value="TPR_rpt"/>
</dbReference>
<accession>A0A1F5Z169</accession>
<dbReference type="SUPFAM" id="SSF48452">
    <property type="entry name" value="TPR-like"/>
    <property type="match status" value="1"/>
</dbReference>
<dbReference type="PROSITE" id="PS50005">
    <property type="entry name" value="TPR"/>
    <property type="match status" value="1"/>
</dbReference>
<keyword evidence="1" id="KW-0802">TPR repeat</keyword>
<keyword evidence="2" id="KW-0732">Signal</keyword>
<comment type="caution">
    <text evidence="3">The sequence shown here is derived from an EMBL/GenBank/DDBJ whole genome shotgun (WGS) entry which is preliminary data.</text>
</comment>
<proteinExistence type="predicted"/>
<feature type="signal peptide" evidence="2">
    <location>
        <begin position="1"/>
        <end position="26"/>
    </location>
</feature>
<sequence length="173" mass="19604">MTPDMNVKRTVLFTLLIAALCCTALASCHKKEEEAAQEQTEQQQQIQQSVFLQPSDSLRWLSYLGFSPQDTALAYLMLGTLYLANKYPRQALNYLETASRYDVARPIIYLNIGCAYDDLGDYAKAIEAFQMFVQRDPGSILSQEIFRIVEKYRSLQSNPDTAQMPLAADSTLR</sequence>
<dbReference type="EMBL" id="MFIX01000034">
    <property type="protein sequence ID" value="OGG05927.1"/>
    <property type="molecule type" value="Genomic_DNA"/>
</dbReference>
<dbReference type="Gene3D" id="1.25.40.10">
    <property type="entry name" value="Tetratricopeptide repeat domain"/>
    <property type="match status" value="1"/>
</dbReference>
<evidence type="ECO:0000256" key="2">
    <source>
        <dbReference type="SAM" id="SignalP"/>
    </source>
</evidence>
<dbReference type="SMART" id="SM00028">
    <property type="entry name" value="TPR"/>
    <property type="match status" value="2"/>
</dbReference>
<feature type="repeat" description="TPR" evidence="1">
    <location>
        <begin position="106"/>
        <end position="139"/>
    </location>
</feature>
<evidence type="ECO:0000313" key="3">
    <source>
        <dbReference type="EMBL" id="OGG05927.1"/>
    </source>
</evidence>
<name>A0A1F5Z169_9BACT</name>
<dbReference type="STRING" id="1817867.A3F83_04985"/>
<organism evidence="3 4">
    <name type="scientific">Candidatus Glassbacteria bacterium RIFCSPLOWO2_12_FULL_58_11</name>
    <dbReference type="NCBI Taxonomy" id="1817867"/>
    <lineage>
        <taxon>Bacteria</taxon>
        <taxon>Candidatus Glassiibacteriota</taxon>
    </lineage>
</organism>
<evidence type="ECO:0000313" key="4">
    <source>
        <dbReference type="Proteomes" id="UP000179129"/>
    </source>
</evidence>
<protein>
    <submittedName>
        <fullName evidence="3">Uncharacterized protein</fullName>
    </submittedName>
</protein>
<reference evidence="3 4" key="1">
    <citation type="journal article" date="2016" name="Nat. Commun.">
        <title>Thousands of microbial genomes shed light on interconnected biogeochemical processes in an aquifer system.</title>
        <authorList>
            <person name="Anantharaman K."/>
            <person name="Brown C.T."/>
            <person name="Hug L.A."/>
            <person name="Sharon I."/>
            <person name="Castelle C.J."/>
            <person name="Probst A.J."/>
            <person name="Thomas B.C."/>
            <person name="Singh A."/>
            <person name="Wilkins M.J."/>
            <person name="Karaoz U."/>
            <person name="Brodie E.L."/>
            <person name="Williams K.H."/>
            <person name="Hubbard S.S."/>
            <person name="Banfield J.F."/>
        </authorList>
    </citation>
    <scope>NUCLEOTIDE SEQUENCE [LARGE SCALE GENOMIC DNA]</scope>
</reference>